<evidence type="ECO:0000256" key="2">
    <source>
        <dbReference type="SAM" id="SignalP"/>
    </source>
</evidence>
<evidence type="ECO:0008006" key="5">
    <source>
        <dbReference type="Google" id="ProtNLM"/>
    </source>
</evidence>
<feature type="compositionally biased region" description="Low complexity" evidence="1">
    <location>
        <begin position="39"/>
        <end position="55"/>
    </location>
</feature>
<organism evidence="3 4">
    <name type="scientific">Batillaria attramentaria</name>
    <dbReference type="NCBI Taxonomy" id="370345"/>
    <lineage>
        <taxon>Eukaryota</taxon>
        <taxon>Metazoa</taxon>
        <taxon>Spiralia</taxon>
        <taxon>Lophotrochozoa</taxon>
        <taxon>Mollusca</taxon>
        <taxon>Gastropoda</taxon>
        <taxon>Caenogastropoda</taxon>
        <taxon>Sorbeoconcha</taxon>
        <taxon>Cerithioidea</taxon>
        <taxon>Batillariidae</taxon>
        <taxon>Batillaria</taxon>
    </lineage>
</organism>
<dbReference type="EMBL" id="JACVVK020000118">
    <property type="protein sequence ID" value="KAK7491192.1"/>
    <property type="molecule type" value="Genomic_DNA"/>
</dbReference>
<gene>
    <name evidence="3" type="ORF">BaRGS_00017629</name>
</gene>
<feature type="signal peptide" evidence="2">
    <location>
        <begin position="1"/>
        <end position="17"/>
    </location>
</feature>
<feature type="compositionally biased region" description="Gly residues" evidence="1">
    <location>
        <begin position="93"/>
        <end position="104"/>
    </location>
</feature>
<evidence type="ECO:0000256" key="1">
    <source>
        <dbReference type="SAM" id="MobiDB-lite"/>
    </source>
</evidence>
<dbReference type="AlphaFoldDB" id="A0ABD0KVD7"/>
<keyword evidence="2" id="KW-0732">Signal</keyword>
<accession>A0ABD0KVD7</accession>
<evidence type="ECO:0000313" key="3">
    <source>
        <dbReference type="EMBL" id="KAK7491192.1"/>
    </source>
</evidence>
<evidence type="ECO:0000313" key="4">
    <source>
        <dbReference type="Proteomes" id="UP001519460"/>
    </source>
</evidence>
<proteinExistence type="predicted"/>
<reference evidence="3 4" key="1">
    <citation type="journal article" date="2023" name="Sci. Data">
        <title>Genome assembly of the Korean intertidal mud-creeper Batillaria attramentaria.</title>
        <authorList>
            <person name="Patra A.K."/>
            <person name="Ho P.T."/>
            <person name="Jun S."/>
            <person name="Lee S.J."/>
            <person name="Kim Y."/>
            <person name="Won Y.J."/>
        </authorList>
    </citation>
    <scope>NUCLEOTIDE SEQUENCE [LARGE SCALE GENOMIC DNA]</scope>
    <source>
        <strain evidence="3">Wonlab-2016</strain>
    </source>
</reference>
<feature type="region of interest" description="Disordered" evidence="1">
    <location>
        <begin position="39"/>
        <end position="122"/>
    </location>
</feature>
<protein>
    <recommendedName>
        <fullName evidence="5">Spaetzle domain-containing protein</fullName>
    </recommendedName>
</protein>
<keyword evidence="4" id="KW-1185">Reference proteome</keyword>
<feature type="compositionally biased region" description="Polar residues" evidence="1">
    <location>
        <begin position="112"/>
        <end position="122"/>
    </location>
</feature>
<feature type="region of interest" description="Disordered" evidence="1">
    <location>
        <begin position="163"/>
        <end position="191"/>
    </location>
</feature>
<dbReference type="Proteomes" id="UP001519460">
    <property type="component" value="Unassembled WGS sequence"/>
</dbReference>
<name>A0ABD0KVD7_9CAEN</name>
<feature type="compositionally biased region" description="Polar residues" evidence="1">
    <location>
        <begin position="58"/>
        <end position="77"/>
    </location>
</feature>
<sequence length="356" mass="37208">MFRVTAVFLLLVATAAAQVTTPAPGVISVEVVPIDFPGETTTVPPTTPSNGSPGNAPVGNSSPGASPSVNNANINTPTDEDVGGSPAVSPTGGNSGGSASGSGSGPPFQPGQTNSCSFNVDVTDNYEPKNESFTFPRAIVNSALKGTLAEQVLRALARAKQQTVPQSAGGGDPFPSQNLFGPSFGQSQTQEKVRSPFGFDFGLQGFGQNNANKGNGLGGKLGVFPTNPGVFEGPNPFDIGSSFPIGRTIRKKRQATTQQGQLEDACEAEPMLLREYRNNGGRCYVVEPELQEIQYVSCSKSECSKCNYQEGSSRCLPEIRGVSVWSYCEGGPFAKTVALDYIQLPIACACKMMQCS</sequence>
<feature type="chain" id="PRO_5044759045" description="Spaetzle domain-containing protein" evidence="2">
    <location>
        <begin position="18"/>
        <end position="356"/>
    </location>
</feature>
<feature type="compositionally biased region" description="Polar residues" evidence="1">
    <location>
        <begin position="175"/>
        <end position="190"/>
    </location>
</feature>
<comment type="caution">
    <text evidence="3">The sequence shown here is derived from an EMBL/GenBank/DDBJ whole genome shotgun (WGS) entry which is preliminary data.</text>
</comment>